<dbReference type="InterPro" id="IPR011008">
    <property type="entry name" value="Dimeric_a/b-barrel"/>
</dbReference>
<feature type="domain" description="YCII-related" evidence="2">
    <location>
        <begin position="2"/>
        <end position="85"/>
    </location>
</feature>
<evidence type="ECO:0000313" key="3">
    <source>
        <dbReference type="EMBL" id="MBD0417463.1"/>
    </source>
</evidence>
<gene>
    <name evidence="3" type="ORF">ICI42_22765</name>
</gene>
<dbReference type="EMBL" id="JACVVX010000014">
    <property type="protein sequence ID" value="MBD0417463.1"/>
    <property type="molecule type" value="Genomic_DNA"/>
</dbReference>
<evidence type="ECO:0000313" key="4">
    <source>
        <dbReference type="Proteomes" id="UP000643405"/>
    </source>
</evidence>
<dbReference type="AlphaFoldDB" id="A0A8J6U3X0"/>
<dbReference type="InterPro" id="IPR005545">
    <property type="entry name" value="YCII"/>
</dbReference>
<accession>A0A8J6U3X0</accession>
<evidence type="ECO:0000259" key="2">
    <source>
        <dbReference type="Pfam" id="PF03795"/>
    </source>
</evidence>
<name>A0A8J6U3X0_9HYPH</name>
<proteinExistence type="inferred from homology"/>
<dbReference type="Proteomes" id="UP000643405">
    <property type="component" value="Unassembled WGS sequence"/>
</dbReference>
<dbReference type="SUPFAM" id="SSF54909">
    <property type="entry name" value="Dimeric alpha+beta barrel"/>
    <property type="match status" value="1"/>
</dbReference>
<evidence type="ECO:0000256" key="1">
    <source>
        <dbReference type="ARBA" id="ARBA00007689"/>
    </source>
</evidence>
<dbReference type="Pfam" id="PF03795">
    <property type="entry name" value="YCII"/>
    <property type="match status" value="1"/>
</dbReference>
<comment type="caution">
    <text evidence="3">The sequence shown here is derived from an EMBL/GenBank/DDBJ whole genome shotgun (WGS) entry which is preliminary data.</text>
</comment>
<dbReference type="Gene3D" id="3.30.70.1060">
    <property type="entry name" value="Dimeric alpha+beta barrel"/>
    <property type="match status" value="1"/>
</dbReference>
<keyword evidence="4" id="KW-1185">Reference proteome</keyword>
<reference evidence="3" key="1">
    <citation type="submission" date="2020-09" db="EMBL/GenBank/DDBJ databases">
        <title>Genome seq and assembly of Tianweitania sp.</title>
        <authorList>
            <person name="Chhetri G."/>
        </authorList>
    </citation>
    <scope>NUCLEOTIDE SEQUENCE</scope>
    <source>
        <strain evidence="3">Rool2</strain>
    </source>
</reference>
<protein>
    <submittedName>
        <fullName evidence="3">YciI family protein</fullName>
    </submittedName>
</protein>
<sequence length="97" mass="10848">MMLFAATLRAKPGITEIRARMRPAHDAYWEPLMDRIWLAGPLLSDDGERIGQIMIVNAENQHDAHALVSNDPFAVHGCFEPFAMTAFRPSIRDGMPA</sequence>
<organism evidence="3 4">
    <name type="scientific">Oryzicola mucosus</name>
    <dbReference type="NCBI Taxonomy" id="2767425"/>
    <lineage>
        <taxon>Bacteria</taxon>
        <taxon>Pseudomonadati</taxon>
        <taxon>Pseudomonadota</taxon>
        <taxon>Alphaproteobacteria</taxon>
        <taxon>Hyphomicrobiales</taxon>
        <taxon>Phyllobacteriaceae</taxon>
        <taxon>Oryzicola</taxon>
    </lineage>
</organism>
<comment type="similarity">
    <text evidence="1">Belongs to the YciI family.</text>
</comment>